<accession>A0A166JQ21</accession>
<protein>
    <submittedName>
        <fullName evidence="2">Uncharacterized protein</fullName>
    </submittedName>
</protein>
<reference evidence="2 3" key="1">
    <citation type="journal article" date="2016" name="Mol. Biol. Evol.">
        <title>Comparative Genomics of Early-Diverging Mushroom-Forming Fungi Provides Insights into the Origins of Lignocellulose Decay Capabilities.</title>
        <authorList>
            <person name="Nagy L.G."/>
            <person name="Riley R."/>
            <person name="Tritt A."/>
            <person name="Adam C."/>
            <person name="Daum C."/>
            <person name="Floudas D."/>
            <person name="Sun H."/>
            <person name="Yadav J.S."/>
            <person name="Pangilinan J."/>
            <person name="Larsson K.H."/>
            <person name="Matsuura K."/>
            <person name="Barry K."/>
            <person name="Labutti K."/>
            <person name="Kuo R."/>
            <person name="Ohm R.A."/>
            <person name="Bhattacharya S.S."/>
            <person name="Shirouzu T."/>
            <person name="Yoshinaga Y."/>
            <person name="Martin F.M."/>
            <person name="Grigoriev I.V."/>
            <person name="Hibbett D.S."/>
        </authorList>
    </citation>
    <scope>NUCLEOTIDE SEQUENCE [LARGE SCALE GENOMIC DNA]</scope>
    <source>
        <strain evidence="2 3">CBS 109695</strain>
    </source>
</reference>
<evidence type="ECO:0000313" key="3">
    <source>
        <dbReference type="Proteomes" id="UP000076532"/>
    </source>
</evidence>
<evidence type="ECO:0000256" key="1">
    <source>
        <dbReference type="SAM" id="Phobius"/>
    </source>
</evidence>
<organism evidence="2 3">
    <name type="scientific">Athelia psychrophila</name>
    <dbReference type="NCBI Taxonomy" id="1759441"/>
    <lineage>
        <taxon>Eukaryota</taxon>
        <taxon>Fungi</taxon>
        <taxon>Dikarya</taxon>
        <taxon>Basidiomycota</taxon>
        <taxon>Agaricomycotina</taxon>
        <taxon>Agaricomycetes</taxon>
        <taxon>Agaricomycetidae</taxon>
        <taxon>Atheliales</taxon>
        <taxon>Atheliaceae</taxon>
        <taxon>Athelia</taxon>
    </lineage>
</organism>
<keyword evidence="1" id="KW-1133">Transmembrane helix</keyword>
<feature type="transmembrane region" description="Helical" evidence="1">
    <location>
        <begin position="31"/>
        <end position="55"/>
    </location>
</feature>
<feature type="transmembrane region" description="Helical" evidence="1">
    <location>
        <begin position="140"/>
        <end position="161"/>
    </location>
</feature>
<sequence length="274" mass="30669">MHTVIDKDNALPPTRRQQPTAWQSHPAVRKVVIGLWLLCFACIVWGGWVYVVWLISPSDGTTLATTMGPWSLFPNNETTTMDYNFDIDTVHGIRTWPWIFGLFAAFQGSLTFGLHCAELNVNIIRDERQWRRATTSSGMVMSRSPLASVLGSWPNVLLLVAKPTLHWLFGQAMSIRATVNPLEAVLLSVKLANCPIQIWNLAIGLIIFTVGITFLAFYRPRGPQPATFGHIQTLADAIDVWAPIIWWGYKESTRHAGTSDWPLPPMDFGPTCIV</sequence>
<evidence type="ECO:0000313" key="2">
    <source>
        <dbReference type="EMBL" id="KZP21093.1"/>
    </source>
</evidence>
<dbReference type="STRING" id="436010.A0A166JQ21"/>
<keyword evidence="1" id="KW-0812">Transmembrane</keyword>
<dbReference type="AlphaFoldDB" id="A0A166JQ21"/>
<dbReference type="Proteomes" id="UP000076532">
    <property type="component" value="Unassembled WGS sequence"/>
</dbReference>
<dbReference type="OrthoDB" id="2688021at2759"/>
<dbReference type="EMBL" id="KV417550">
    <property type="protein sequence ID" value="KZP21093.1"/>
    <property type="molecule type" value="Genomic_DNA"/>
</dbReference>
<proteinExistence type="predicted"/>
<keyword evidence="3" id="KW-1185">Reference proteome</keyword>
<keyword evidence="1" id="KW-0472">Membrane</keyword>
<gene>
    <name evidence="2" type="ORF">FIBSPDRAFT_861005</name>
</gene>
<name>A0A166JQ21_9AGAM</name>
<feature type="transmembrane region" description="Helical" evidence="1">
    <location>
        <begin position="196"/>
        <end position="218"/>
    </location>
</feature>
<feature type="transmembrane region" description="Helical" evidence="1">
    <location>
        <begin position="98"/>
        <end position="119"/>
    </location>
</feature>